<comment type="subcellular location">
    <subcellularLocation>
        <location evidence="1">Membrane</location>
        <topology evidence="1">Single-pass membrane protein</topology>
    </subcellularLocation>
</comment>
<comment type="caution">
    <text evidence="4">The sequence shown here is derived from an EMBL/GenBank/DDBJ whole genome shotgun (WGS) entry which is preliminary data.</text>
</comment>
<evidence type="ECO:0000313" key="4">
    <source>
        <dbReference type="EMBL" id="KAL0360722.1"/>
    </source>
</evidence>
<dbReference type="InterPro" id="IPR024788">
    <property type="entry name" value="Malectin-like_Carb-bd_dom"/>
</dbReference>
<organism evidence="4">
    <name type="scientific">Sesamum radiatum</name>
    <name type="common">Black benniseed</name>
    <dbReference type="NCBI Taxonomy" id="300843"/>
    <lineage>
        <taxon>Eukaryota</taxon>
        <taxon>Viridiplantae</taxon>
        <taxon>Streptophyta</taxon>
        <taxon>Embryophyta</taxon>
        <taxon>Tracheophyta</taxon>
        <taxon>Spermatophyta</taxon>
        <taxon>Magnoliopsida</taxon>
        <taxon>eudicotyledons</taxon>
        <taxon>Gunneridae</taxon>
        <taxon>Pentapetalae</taxon>
        <taxon>asterids</taxon>
        <taxon>lamiids</taxon>
        <taxon>Lamiales</taxon>
        <taxon>Pedaliaceae</taxon>
        <taxon>Sesamum</taxon>
    </lineage>
</organism>
<evidence type="ECO:0000259" key="3">
    <source>
        <dbReference type="Pfam" id="PF12819"/>
    </source>
</evidence>
<feature type="transmembrane region" description="Helical" evidence="2">
    <location>
        <begin position="147"/>
        <end position="170"/>
    </location>
</feature>
<keyword evidence="2" id="KW-0472">Membrane</keyword>
<keyword evidence="2" id="KW-1133">Transmembrane helix</keyword>
<dbReference type="GO" id="GO:0016020">
    <property type="term" value="C:membrane"/>
    <property type="evidence" value="ECO:0007669"/>
    <property type="project" value="UniProtKB-SubCell"/>
</dbReference>
<keyword evidence="2" id="KW-0812">Transmembrane</keyword>
<proteinExistence type="predicted"/>
<reference evidence="4" key="1">
    <citation type="submission" date="2020-06" db="EMBL/GenBank/DDBJ databases">
        <authorList>
            <person name="Li T."/>
            <person name="Hu X."/>
            <person name="Zhang T."/>
            <person name="Song X."/>
            <person name="Zhang H."/>
            <person name="Dai N."/>
            <person name="Sheng W."/>
            <person name="Hou X."/>
            <person name="Wei L."/>
        </authorList>
    </citation>
    <scope>NUCLEOTIDE SEQUENCE</scope>
    <source>
        <strain evidence="4">G02</strain>
        <tissue evidence="4">Leaf</tissue>
    </source>
</reference>
<sequence length="171" mass="18225">MSGYTNLTFVPTTCTGQAYENAPPNSVINTAISPTTASQSIYVPVNFPTTTPQSAYIVLYFYQNLGPDNANATRNMDVYVDGVMLKNVKLQAYSSGEVLTLYPVLVQGTANVTISPAKGTVLPPLLNGMEVFYATELAEEAGSSNGVFKISCSVIVVGVCQLFVIVFFGLV</sequence>
<feature type="domain" description="Malectin-like" evidence="3">
    <location>
        <begin position="18"/>
        <end position="133"/>
    </location>
</feature>
<evidence type="ECO:0000256" key="2">
    <source>
        <dbReference type="SAM" id="Phobius"/>
    </source>
</evidence>
<dbReference type="EMBL" id="JACGWJ010000016">
    <property type="protein sequence ID" value="KAL0360722.1"/>
    <property type="molecule type" value="Genomic_DNA"/>
</dbReference>
<dbReference type="AlphaFoldDB" id="A0AAW2PZ01"/>
<name>A0AAW2PZ01_SESRA</name>
<reference evidence="4" key="2">
    <citation type="journal article" date="2024" name="Plant">
        <title>Genomic evolution and insights into agronomic trait innovations of Sesamum species.</title>
        <authorList>
            <person name="Miao H."/>
            <person name="Wang L."/>
            <person name="Qu L."/>
            <person name="Liu H."/>
            <person name="Sun Y."/>
            <person name="Le M."/>
            <person name="Wang Q."/>
            <person name="Wei S."/>
            <person name="Zheng Y."/>
            <person name="Lin W."/>
            <person name="Duan Y."/>
            <person name="Cao H."/>
            <person name="Xiong S."/>
            <person name="Wang X."/>
            <person name="Wei L."/>
            <person name="Li C."/>
            <person name="Ma Q."/>
            <person name="Ju M."/>
            <person name="Zhao R."/>
            <person name="Li G."/>
            <person name="Mu C."/>
            <person name="Tian Q."/>
            <person name="Mei H."/>
            <person name="Zhang T."/>
            <person name="Gao T."/>
            <person name="Zhang H."/>
        </authorList>
    </citation>
    <scope>NUCLEOTIDE SEQUENCE</scope>
    <source>
        <strain evidence="4">G02</strain>
    </source>
</reference>
<accession>A0AAW2PZ01</accession>
<evidence type="ECO:0000256" key="1">
    <source>
        <dbReference type="ARBA" id="ARBA00004167"/>
    </source>
</evidence>
<dbReference type="Pfam" id="PF12819">
    <property type="entry name" value="Malectin_like"/>
    <property type="match status" value="1"/>
</dbReference>
<gene>
    <name evidence="4" type="ORF">Sradi_3756700</name>
</gene>
<protein>
    <recommendedName>
        <fullName evidence="3">Malectin-like domain-containing protein</fullName>
    </recommendedName>
</protein>